<evidence type="ECO:0000256" key="17">
    <source>
        <dbReference type="ARBA" id="ARBA00023239"/>
    </source>
</evidence>
<feature type="non-terminal residue" evidence="21">
    <location>
        <position position="1"/>
    </location>
</feature>
<comment type="pathway">
    <text evidence="6">Metabolic intermediate biosynthesis; chorismate biosynthesis; chorismate from D-erythrose 4-phosphate and phosphoenolpyruvate: step 2/7.</text>
</comment>
<dbReference type="Pfam" id="PF24621">
    <property type="entry name" value="DHQS_C"/>
    <property type="match status" value="1"/>
</dbReference>
<sequence>IHIGPGLLAQTGVKLKEIGFSDKLVIITDPTVKNLYGNTLKQSLTRSGFKVLMLEVPEGEEQKSLETAGRLYHELTNFYAERTTPILALGGGVIGDLTGFVAATYLRGVPLIQIPTTLLAQVDSSIGGKVAVNHGLLKNKIGAFYQPRLVISDTTTLKTLTTGEISDGLAEAIKYGVIWDEELFTYIEGNLAQIKSFDNLALETIVFRSAKIKAEVVEKDERDFGLRNILNYGHTVGHAIESVSDFKVQHGEAVAIGMLAAARISNKLGILDKNEVIRLKDIIARTGLPTEIPSLQLEKIIQAMKHDKKISQGKLRFVLPKSIGEVFITDEVSPSLIEQVLVEGNEET</sequence>
<dbReference type="Pfam" id="PF01761">
    <property type="entry name" value="DHQ_synthase"/>
    <property type="match status" value="1"/>
</dbReference>
<evidence type="ECO:0000256" key="15">
    <source>
        <dbReference type="ARBA" id="ARBA00023027"/>
    </source>
</evidence>
<keyword evidence="17" id="KW-0456">Lyase</keyword>
<comment type="cofactor">
    <cofactor evidence="2">
        <name>NAD(+)</name>
        <dbReference type="ChEBI" id="CHEBI:57540"/>
    </cofactor>
</comment>
<comment type="caution">
    <text evidence="21">The sequence shown here is derived from an EMBL/GenBank/DDBJ whole genome shotgun (WGS) entry which is preliminary data.</text>
</comment>
<dbReference type="CDD" id="cd08195">
    <property type="entry name" value="DHQS"/>
    <property type="match status" value="1"/>
</dbReference>
<dbReference type="Gene3D" id="3.40.50.1970">
    <property type="match status" value="1"/>
</dbReference>
<evidence type="ECO:0000256" key="12">
    <source>
        <dbReference type="ARBA" id="ARBA00022723"/>
    </source>
</evidence>
<evidence type="ECO:0000256" key="5">
    <source>
        <dbReference type="ARBA" id="ARBA00004496"/>
    </source>
</evidence>
<dbReference type="GO" id="GO:0003856">
    <property type="term" value="F:3-dehydroquinate synthase activity"/>
    <property type="evidence" value="ECO:0007669"/>
    <property type="project" value="UniProtKB-EC"/>
</dbReference>
<evidence type="ECO:0000256" key="16">
    <source>
        <dbReference type="ARBA" id="ARBA00023141"/>
    </source>
</evidence>
<dbReference type="SUPFAM" id="SSF56796">
    <property type="entry name" value="Dehydroquinate synthase-like"/>
    <property type="match status" value="1"/>
</dbReference>
<evidence type="ECO:0000256" key="11">
    <source>
        <dbReference type="ARBA" id="ARBA00022605"/>
    </source>
</evidence>
<dbReference type="Gene3D" id="1.20.1090.10">
    <property type="entry name" value="Dehydroquinate synthase-like - alpha domain"/>
    <property type="match status" value="1"/>
</dbReference>
<comment type="cofactor">
    <cofactor evidence="3">
        <name>Co(2+)</name>
        <dbReference type="ChEBI" id="CHEBI:48828"/>
    </cofactor>
</comment>
<evidence type="ECO:0000256" key="8">
    <source>
        <dbReference type="ARBA" id="ARBA00013031"/>
    </source>
</evidence>
<comment type="cofactor">
    <cofactor evidence="4">
        <name>Zn(2+)</name>
        <dbReference type="ChEBI" id="CHEBI:29105"/>
    </cofactor>
</comment>
<comment type="catalytic activity">
    <reaction evidence="1">
        <text>7-phospho-2-dehydro-3-deoxy-D-arabino-heptonate = 3-dehydroquinate + phosphate</text>
        <dbReference type="Rhea" id="RHEA:21968"/>
        <dbReference type="ChEBI" id="CHEBI:32364"/>
        <dbReference type="ChEBI" id="CHEBI:43474"/>
        <dbReference type="ChEBI" id="CHEBI:58394"/>
        <dbReference type="EC" id="4.2.3.4"/>
    </reaction>
</comment>
<name>X1FKB6_9ZZZZ</name>
<evidence type="ECO:0000256" key="7">
    <source>
        <dbReference type="ARBA" id="ARBA00005412"/>
    </source>
</evidence>
<feature type="domain" description="3-dehydroquinate synthase N-terminal" evidence="19">
    <location>
        <begin position="54"/>
        <end position="165"/>
    </location>
</feature>
<evidence type="ECO:0000256" key="4">
    <source>
        <dbReference type="ARBA" id="ARBA00001947"/>
    </source>
</evidence>
<evidence type="ECO:0000259" key="20">
    <source>
        <dbReference type="Pfam" id="PF24621"/>
    </source>
</evidence>
<evidence type="ECO:0000259" key="19">
    <source>
        <dbReference type="Pfam" id="PF01761"/>
    </source>
</evidence>
<dbReference type="InterPro" id="IPR016037">
    <property type="entry name" value="DHQ_synth_AroB"/>
</dbReference>
<evidence type="ECO:0000256" key="3">
    <source>
        <dbReference type="ARBA" id="ARBA00001941"/>
    </source>
</evidence>
<dbReference type="PIRSF" id="PIRSF001455">
    <property type="entry name" value="DHQ_synth"/>
    <property type="match status" value="1"/>
</dbReference>
<reference evidence="21" key="1">
    <citation type="journal article" date="2014" name="Front. Microbiol.">
        <title>High frequency of phylogenetically diverse reductive dehalogenase-homologous genes in deep subseafloor sedimentary metagenomes.</title>
        <authorList>
            <person name="Kawai M."/>
            <person name="Futagami T."/>
            <person name="Toyoda A."/>
            <person name="Takaki Y."/>
            <person name="Nishi S."/>
            <person name="Hori S."/>
            <person name="Arai W."/>
            <person name="Tsubouchi T."/>
            <person name="Morono Y."/>
            <person name="Uchiyama I."/>
            <person name="Ito T."/>
            <person name="Fujiyama A."/>
            <person name="Inagaki F."/>
            <person name="Takami H."/>
        </authorList>
    </citation>
    <scope>NUCLEOTIDE SEQUENCE</scope>
    <source>
        <strain evidence="21">Expedition CK06-06</strain>
    </source>
</reference>
<evidence type="ECO:0000256" key="1">
    <source>
        <dbReference type="ARBA" id="ARBA00001393"/>
    </source>
</evidence>
<evidence type="ECO:0000256" key="18">
    <source>
        <dbReference type="ARBA" id="ARBA00023285"/>
    </source>
</evidence>
<dbReference type="GO" id="GO:0008652">
    <property type="term" value="P:amino acid biosynthetic process"/>
    <property type="evidence" value="ECO:0007669"/>
    <property type="project" value="UniProtKB-KW"/>
</dbReference>
<dbReference type="FunFam" id="3.40.50.1970:FF:000007">
    <property type="entry name" value="Pentafunctional AROM polypeptide"/>
    <property type="match status" value="1"/>
</dbReference>
<keyword evidence="11" id="KW-0028">Amino-acid biosynthesis</keyword>
<dbReference type="AlphaFoldDB" id="X1FKB6"/>
<dbReference type="HAMAP" id="MF_00110">
    <property type="entry name" value="DHQ_synthase"/>
    <property type="match status" value="1"/>
</dbReference>
<dbReference type="InterPro" id="IPR050071">
    <property type="entry name" value="Dehydroquinate_synthase"/>
</dbReference>
<comment type="similarity">
    <text evidence="7">Belongs to the sugar phosphate cyclases superfamily. Dehydroquinate synthase family.</text>
</comment>
<keyword evidence="16" id="KW-0057">Aromatic amino acid biosynthesis</keyword>
<evidence type="ECO:0000313" key="21">
    <source>
        <dbReference type="EMBL" id="GAH45407.1"/>
    </source>
</evidence>
<protein>
    <recommendedName>
        <fullName evidence="9">3-dehydroquinate synthase</fullName>
        <ecNumber evidence="8">4.2.3.4</ecNumber>
    </recommendedName>
</protein>
<dbReference type="GO" id="GO:0009073">
    <property type="term" value="P:aromatic amino acid family biosynthetic process"/>
    <property type="evidence" value="ECO:0007669"/>
    <property type="project" value="UniProtKB-KW"/>
</dbReference>
<dbReference type="InterPro" id="IPR030963">
    <property type="entry name" value="DHQ_synth_fam"/>
</dbReference>
<keyword evidence="15" id="KW-0520">NAD</keyword>
<evidence type="ECO:0000256" key="13">
    <source>
        <dbReference type="ARBA" id="ARBA00022741"/>
    </source>
</evidence>
<gene>
    <name evidence="21" type="ORF">S03H2_12045</name>
</gene>
<proteinExistence type="inferred from homology"/>
<evidence type="ECO:0000256" key="2">
    <source>
        <dbReference type="ARBA" id="ARBA00001911"/>
    </source>
</evidence>
<keyword evidence="18" id="KW-0170">Cobalt</keyword>
<feature type="domain" description="3-dehydroquinate synthase C-terminal" evidence="20">
    <location>
        <begin position="168"/>
        <end position="309"/>
    </location>
</feature>
<evidence type="ECO:0000256" key="14">
    <source>
        <dbReference type="ARBA" id="ARBA00022833"/>
    </source>
</evidence>
<dbReference type="GO" id="GO:0046872">
    <property type="term" value="F:metal ion binding"/>
    <property type="evidence" value="ECO:0007669"/>
    <property type="project" value="UniProtKB-KW"/>
</dbReference>
<dbReference type="InterPro" id="IPR030960">
    <property type="entry name" value="DHQS/DOIS_N"/>
</dbReference>
<evidence type="ECO:0000256" key="10">
    <source>
        <dbReference type="ARBA" id="ARBA00022490"/>
    </source>
</evidence>
<accession>X1FKB6</accession>
<dbReference type="EMBL" id="BARU01006134">
    <property type="protein sequence ID" value="GAH45407.1"/>
    <property type="molecule type" value="Genomic_DNA"/>
</dbReference>
<evidence type="ECO:0000256" key="9">
    <source>
        <dbReference type="ARBA" id="ARBA00017684"/>
    </source>
</evidence>
<dbReference type="GO" id="GO:0000166">
    <property type="term" value="F:nucleotide binding"/>
    <property type="evidence" value="ECO:0007669"/>
    <property type="project" value="UniProtKB-KW"/>
</dbReference>
<dbReference type="NCBIfam" id="TIGR01357">
    <property type="entry name" value="aroB"/>
    <property type="match status" value="1"/>
</dbReference>
<keyword evidence="12" id="KW-0479">Metal-binding</keyword>
<dbReference type="GO" id="GO:0005737">
    <property type="term" value="C:cytoplasm"/>
    <property type="evidence" value="ECO:0007669"/>
    <property type="project" value="UniProtKB-SubCell"/>
</dbReference>
<comment type="subcellular location">
    <subcellularLocation>
        <location evidence="5">Cytoplasm</location>
    </subcellularLocation>
</comment>
<keyword evidence="13" id="KW-0547">Nucleotide-binding</keyword>
<dbReference type="PANTHER" id="PTHR43622">
    <property type="entry name" value="3-DEHYDROQUINATE SYNTHASE"/>
    <property type="match status" value="1"/>
</dbReference>
<evidence type="ECO:0000256" key="6">
    <source>
        <dbReference type="ARBA" id="ARBA00004661"/>
    </source>
</evidence>
<dbReference type="PANTHER" id="PTHR43622:SF7">
    <property type="entry name" value="3-DEHYDROQUINATE SYNTHASE, CHLOROPLASTIC"/>
    <property type="match status" value="1"/>
</dbReference>
<keyword evidence="10" id="KW-0963">Cytoplasm</keyword>
<organism evidence="21">
    <name type="scientific">marine sediment metagenome</name>
    <dbReference type="NCBI Taxonomy" id="412755"/>
    <lineage>
        <taxon>unclassified sequences</taxon>
        <taxon>metagenomes</taxon>
        <taxon>ecological metagenomes</taxon>
    </lineage>
</organism>
<dbReference type="InterPro" id="IPR056179">
    <property type="entry name" value="DHQS_C"/>
</dbReference>
<dbReference type="EC" id="4.2.3.4" evidence="8"/>
<keyword evidence="14" id="KW-0862">Zinc</keyword>